<feature type="domain" description="HTH marR-type" evidence="1">
    <location>
        <begin position="16"/>
        <end position="145"/>
    </location>
</feature>
<evidence type="ECO:0000259" key="1">
    <source>
        <dbReference type="PROSITE" id="PS50995"/>
    </source>
</evidence>
<dbReference type="Pfam" id="PF01047">
    <property type="entry name" value="MarR"/>
    <property type="match status" value="1"/>
</dbReference>
<dbReference type="InterPro" id="IPR000835">
    <property type="entry name" value="HTH_MarR-typ"/>
</dbReference>
<keyword evidence="3" id="KW-1185">Reference proteome</keyword>
<name>A0ABN2XBV5_9ACTN</name>
<dbReference type="EMBL" id="BAAANS010000034">
    <property type="protein sequence ID" value="GAA2108299.1"/>
    <property type="molecule type" value="Genomic_DNA"/>
</dbReference>
<dbReference type="Proteomes" id="UP001500897">
    <property type="component" value="Unassembled WGS sequence"/>
</dbReference>
<reference evidence="2 3" key="1">
    <citation type="journal article" date="2019" name="Int. J. Syst. Evol. Microbiol.">
        <title>The Global Catalogue of Microorganisms (GCM) 10K type strain sequencing project: providing services to taxonomists for standard genome sequencing and annotation.</title>
        <authorList>
            <consortium name="The Broad Institute Genomics Platform"/>
            <consortium name="The Broad Institute Genome Sequencing Center for Infectious Disease"/>
            <person name="Wu L."/>
            <person name="Ma J."/>
        </authorList>
    </citation>
    <scope>NUCLEOTIDE SEQUENCE [LARGE SCALE GENOMIC DNA]</scope>
    <source>
        <strain evidence="2 3">JCM 14559</strain>
    </source>
</reference>
<dbReference type="InterPro" id="IPR036388">
    <property type="entry name" value="WH-like_DNA-bd_sf"/>
</dbReference>
<proteinExistence type="predicted"/>
<organism evidence="2 3">
    <name type="scientific">Kitasatospora saccharophila</name>
    <dbReference type="NCBI Taxonomy" id="407973"/>
    <lineage>
        <taxon>Bacteria</taxon>
        <taxon>Bacillati</taxon>
        <taxon>Actinomycetota</taxon>
        <taxon>Actinomycetes</taxon>
        <taxon>Kitasatosporales</taxon>
        <taxon>Streptomycetaceae</taxon>
        <taxon>Kitasatospora</taxon>
    </lineage>
</organism>
<gene>
    <name evidence="2" type="ORF">GCM10009759_48140</name>
</gene>
<dbReference type="Gene3D" id="1.10.10.10">
    <property type="entry name" value="Winged helix-like DNA-binding domain superfamily/Winged helix DNA-binding domain"/>
    <property type="match status" value="1"/>
</dbReference>
<dbReference type="PRINTS" id="PR00598">
    <property type="entry name" value="HTHMARR"/>
</dbReference>
<accession>A0ABN2XBV5</accession>
<dbReference type="InterPro" id="IPR036390">
    <property type="entry name" value="WH_DNA-bd_sf"/>
</dbReference>
<protein>
    <submittedName>
        <fullName evidence="2">MarR family transcriptional regulator</fullName>
    </submittedName>
</protein>
<evidence type="ECO:0000313" key="2">
    <source>
        <dbReference type="EMBL" id="GAA2108299.1"/>
    </source>
</evidence>
<sequence>MGSSTGRGTAATAPSSTELMEQIAAVGTAYFQDFAAAAARHGLNSSQAKALKAVLEPVPMRALAGRLGCDASNVTGIVDRLEALGYARREAAAADRRVKIVTITEQGGEVLGLIREDMTRARAAFDSLDPDERAALAGLCERVLPLLQRPCTPPPPPSP</sequence>
<dbReference type="InterPro" id="IPR039422">
    <property type="entry name" value="MarR/SlyA-like"/>
</dbReference>
<evidence type="ECO:0000313" key="3">
    <source>
        <dbReference type="Proteomes" id="UP001500897"/>
    </source>
</evidence>
<comment type="caution">
    <text evidence="2">The sequence shown here is derived from an EMBL/GenBank/DDBJ whole genome shotgun (WGS) entry which is preliminary data.</text>
</comment>
<dbReference type="PROSITE" id="PS50995">
    <property type="entry name" value="HTH_MARR_2"/>
    <property type="match status" value="1"/>
</dbReference>
<dbReference type="SUPFAM" id="SSF46785">
    <property type="entry name" value="Winged helix' DNA-binding domain"/>
    <property type="match status" value="1"/>
</dbReference>
<dbReference type="PANTHER" id="PTHR33164">
    <property type="entry name" value="TRANSCRIPTIONAL REGULATOR, MARR FAMILY"/>
    <property type="match status" value="1"/>
</dbReference>
<dbReference type="RefSeq" id="WP_344554662.1">
    <property type="nucleotide sequence ID" value="NZ_BAAANS010000034.1"/>
</dbReference>
<dbReference type="SMART" id="SM00347">
    <property type="entry name" value="HTH_MARR"/>
    <property type="match status" value="1"/>
</dbReference>
<dbReference type="PANTHER" id="PTHR33164:SF99">
    <property type="entry name" value="MARR FAMILY REGULATORY PROTEIN"/>
    <property type="match status" value="1"/>
</dbReference>